<evidence type="ECO:0000256" key="2">
    <source>
        <dbReference type="SAM" id="SignalP"/>
    </source>
</evidence>
<dbReference type="Pfam" id="PF00497">
    <property type="entry name" value="SBP_bac_3"/>
    <property type="match status" value="1"/>
</dbReference>
<dbReference type="EMBL" id="JAJCIS010000001">
    <property type="protein sequence ID" value="MCB7385825.1"/>
    <property type="molecule type" value="Genomic_DNA"/>
</dbReference>
<evidence type="ECO:0000313" key="4">
    <source>
        <dbReference type="EMBL" id="MCB7385825.1"/>
    </source>
</evidence>
<dbReference type="PROSITE" id="PS51257">
    <property type="entry name" value="PROKAR_LIPOPROTEIN"/>
    <property type="match status" value="1"/>
</dbReference>
<dbReference type="PANTHER" id="PTHR35936:SF19">
    <property type="entry name" value="AMINO-ACID-BINDING PROTEIN YXEM-RELATED"/>
    <property type="match status" value="1"/>
</dbReference>
<gene>
    <name evidence="4" type="ORF">LIZ65_00870</name>
</gene>
<dbReference type="PANTHER" id="PTHR35936">
    <property type="entry name" value="MEMBRANE-BOUND LYTIC MUREIN TRANSGLYCOSYLASE F"/>
    <property type="match status" value="1"/>
</dbReference>
<keyword evidence="1 2" id="KW-0732">Signal</keyword>
<evidence type="ECO:0000259" key="3">
    <source>
        <dbReference type="SMART" id="SM00062"/>
    </source>
</evidence>
<keyword evidence="5" id="KW-1185">Reference proteome</keyword>
<comment type="caution">
    <text evidence="4">The sequence shown here is derived from an EMBL/GenBank/DDBJ whole genome shotgun (WGS) entry which is preliminary data.</text>
</comment>
<dbReference type="SMART" id="SM00062">
    <property type="entry name" value="PBPb"/>
    <property type="match status" value="1"/>
</dbReference>
<organism evidence="4 5">
    <name type="scientific">Bariatricus massiliensis</name>
    <dbReference type="NCBI Taxonomy" id="1745713"/>
    <lineage>
        <taxon>Bacteria</taxon>
        <taxon>Bacillati</taxon>
        <taxon>Bacillota</taxon>
        <taxon>Clostridia</taxon>
        <taxon>Lachnospirales</taxon>
        <taxon>Lachnospiraceae</taxon>
        <taxon>Bariatricus</taxon>
    </lineage>
</organism>
<feature type="chain" id="PRO_5045483043" evidence="2">
    <location>
        <begin position="25"/>
        <end position="258"/>
    </location>
</feature>
<proteinExistence type="predicted"/>
<feature type="signal peptide" evidence="2">
    <location>
        <begin position="1"/>
        <end position="24"/>
    </location>
</feature>
<evidence type="ECO:0000256" key="1">
    <source>
        <dbReference type="ARBA" id="ARBA00022729"/>
    </source>
</evidence>
<sequence>MKRVKTAVSFVLAMTVLLSAAASACGKESKSGTLKVGVRDDVMNLGYLNPTTGQYYGMEIDLARLLAEDLGYAEAEFVTVKPDTRKDMLLNGDVDCLIAAYSISETRLENFDFSPAYYSDYTRIMVEKTSMIGSIEELVGKKIGVLDGANTAPELAQKMTGMGLITAEDPKGTSLLKKGTYAELSQALEEGTADAVCMDGCIAIAYMNDDRVFLEDTIYQEDYGVATQKDSKLSKPVAESIQKMLDDGTIAKLIDKWD</sequence>
<dbReference type="Gene3D" id="3.40.190.10">
    <property type="entry name" value="Periplasmic binding protein-like II"/>
    <property type="match status" value="2"/>
</dbReference>
<reference evidence="4 5" key="1">
    <citation type="submission" date="2021-10" db="EMBL/GenBank/DDBJ databases">
        <title>Collection of gut derived symbiotic bacterial strains cultured from healthy donors.</title>
        <authorList>
            <person name="Lin H."/>
            <person name="Littmann E."/>
            <person name="Kohout C."/>
            <person name="Pamer E.G."/>
        </authorList>
    </citation>
    <scope>NUCLEOTIDE SEQUENCE [LARGE SCALE GENOMIC DNA]</scope>
    <source>
        <strain evidence="4 5">DFI.1.165</strain>
    </source>
</reference>
<evidence type="ECO:0000313" key="5">
    <source>
        <dbReference type="Proteomes" id="UP001299546"/>
    </source>
</evidence>
<dbReference type="InterPro" id="IPR001638">
    <property type="entry name" value="Solute-binding_3/MltF_N"/>
</dbReference>
<protein>
    <submittedName>
        <fullName evidence="4">Transporter substrate-binding domain-containing protein</fullName>
    </submittedName>
</protein>
<name>A0ABS8DBR9_9FIRM</name>
<dbReference type="SUPFAM" id="SSF53850">
    <property type="entry name" value="Periplasmic binding protein-like II"/>
    <property type="match status" value="1"/>
</dbReference>
<dbReference type="Proteomes" id="UP001299546">
    <property type="component" value="Unassembled WGS sequence"/>
</dbReference>
<dbReference type="RefSeq" id="WP_082891578.1">
    <property type="nucleotide sequence ID" value="NZ_JAJCIQ010000001.1"/>
</dbReference>
<feature type="domain" description="Solute-binding protein family 3/N-terminal" evidence="3">
    <location>
        <begin position="33"/>
        <end position="258"/>
    </location>
</feature>
<accession>A0ABS8DBR9</accession>